<dbReference type="GO" id="GO:0000155">
    <property type="term" value="F:phosphorelay sensor kinase activity"/>
    <property type="evidence" value="ECO:0007669"/>
    <property type="project" value="InterPro"/>
</dbReference>
<sequence length="445" mass="49953">MFSFRVDRRSLRFRLLAWLSSIAIVVVVATWVLHGILLNRLAQDFLGERLHREALHAVEQLRDDRSSTSLMLDSASRGYQVFHHLYVLKVGENIRTSNPEWSQDLEPLLSDEDSGLTELTIGQQRLLVYRQPFSLEGEPGVLLVGEDFSQVEAGLTTLHWWVGAIAGALLLMLATLNLLAVNRGLMPLAHLQRQLQALQAGRRQRLSLQDASELDGLVTQLNRFIDEIENRLTRSRESLANLSHALKTPLAAVTQVLRGSRPIDDERRERLLQRMEDMQALLEAELRRSRIAGPHAGRMASLQRDSQRLIEMFRGLYPSKRYELALLTKEGEAERVLPVESQDFSEMLGVLLDNAGKWSASQVWCSIEVGDKVVITVEDDGSGVPPDALPNLARRGVRFDERQPGYGLGLSILDQLIARYSGKLDFMSSPHGGLRVVIVLPALND</sequence>
<organism evidence="15 16">
    <name type="scientific">Halomonas binhaiensis</name>
    <dbReference type="NCBI Taxonomy" id="2562282"/>
    <lineage>
        <taxon>Bacteria</taxon>
        <taxon>Pseudomonadati</taxon>
        <taxon>Pseudomonadota</taxon>
        <taxon>Gammaproteobacteria</taxon>
        <taxon>Oceanospirillales</taxon>
        <taxon>Halomonadaceae</taxon>
        <taxon>Halomonas</taxon>
    </lineage>
</organism>
<dbReference type="InterPro" id="IPR050428">
    <property type="entry name" value="TCS_sensor_his_kinase"/>
</dbReference>
<evidence type="ECO:0000259" key="14">
    <source>
        <dbReference type="PROSITE" id="PS50885"/>
    </source>
</evidence>
<keyword evidence="6 12" id="KW-0812">Transmembrane</keyword>
<dbReference type="SUPFAM" id="SSF55874">
    <property type="entry name" value="ATPase domain of HSP90 chaperone/DNA topoisomerase II/histidine kinase"/>
    <property type="match status" value="1"/>
</dbReference>
<dbReference type="Proteomes" id="UP000324285">
    <property type="component" value="Chromosome"/>
</dbReference>
<evidence type="ECO:0000256" key="2">
    <source>
        <dbReference type="ARBA" id="ARBA00004370"/>
    </source>
</evidence>
<dbReference type="PROSITE" id="PS50109">
    <property type="entry name" value="HIS_KIN"/>
    <property type="match status" value="1"/>
</dbReference>
<evidence type="ECO:0000256" key="3">
    <source>
        <dbReference type="ARBA" id="ARBA00012438"/>
    </source>
</evidence>
<evidence type="ECO:0000256" key="8">
    <source>
        <dbReference type="ARBA" id="ARBA00022989"/>
    </source>
</evidence>
<keyword evidence="16" id="KW-1185">Reference proteome</keyword>
<dbReference type="SMART" id="SM00387">
    <property type="entry name" value="HATPase_c"/>
    <property type="match status" value="1"/>
</dbReference>
<evidence type="ECO:0000256" key="6">
    <source>
        <dbReference type="ARBA" id="ARBA00022692"/>
    </source>
</evidence>
<dbReference type="Pfam" id="PF02518">
    <property type="entry name" value="HATPase_c"/>
    <property type="match status" value="1"/>
</dbReference>
<dbReference type="OrthoDB" id="9809567at2"/>
<feature type="transmembrane region" description="Helical" evidence="12">
    <location>
        <begin position="158"/>
        <end position="181"/>
    </location>
</feature>
<dbReference type="EC" id="2.7.13.3" evidence="3"/>
<dbReference type="InterPro" id="IPR005467">
    <property type="entry name" value="His_kinase_dom"/>
</dbReference>
<evidence type="ECO:0000256" key="12">
    <source>
        <dbReference type="SAM" id="Phobius"/>
    </source>
</evidence>
<comment type="subcellular location">
    <subcellularLocation>
        <location evidence="2">Membrane</location>
    </subcellularLocation>
</comment>
<evidence type="ECO:0000256" key="7">
    <source>
        <dbReference type="ARBA" id="ARBA00022777"/>
    </source>
</evidence>
<dbReference type="InterPro" id="IPR036890">
    <property type="entry name" value="HATPase_C_sf"/>
</dbReference>
<dbReference type="PRINTS" id="PR00344">
    <property type="entry name" value="BCTRLSENSOR"/>
</dbReference>
<evidence type="ECO:0000256" key="9">
    <source>
        <dbReference type="ARBA" id="ARBA00023012"/>
    </source>
</evidence>
<dbReference type="GO" id="GO:0005886">
    <property type="term" value="C:plasma membrane"/>
    <property type="evidence" value="ECO:0007669"/>
    <property type="project" value="TreeGrafter"/>
</dbReference>
<dbReference type="InterPro" id="IPR036097">
    <property type="entry name" value="HisK_dim/P_sf"/>
</dbReference>
<dbReference type="EMBL" id="CP038437">
    <property type="protein sequence ID" value="QEM82539.1"/>
    <property type="molecule type" value="Genomic_DNA"/>
</dbReference>
<protein>
    <recommendedName>
        <fullName evidence="3">histidine kinase</fullName>
        <ecNumber evidence="3">2.7.13.3</ecNumber>
    </recommendedName>
</protein>
<dbReference type="Gene3D" id="1.10.287.130">
    <property type="match status" value="1"/>
</dbReference>
<dbReference type="SUPFAM" id="SSF47384">
    <property type="entry name" value="Homodimeric domain of signal transducing histidine kinase"/>
    <property type="match status" value="1"/>
</dbReference>
<evidence type="ECO:0000256" key="1">
    <source>
        <dbReference type="ARBA" id="ARBA00000085"/>
    </source>
</evidence>
<dbReference type="InterPro" id="IPR003594">
    <property type="entry name" value="HATPase_dom"/>
</dbReference>
<feature type="domain" description="Histidine kinase" evidence="13">
    <location>
        <begin position="241"/>
        <end position="444"/>
    </location>
</feature>
<dbReference type="AlphaFoldDB" id="A0A5C1NL70"/>
<dbReference type="InterPro" id="IPR004358">
    <property type="entry name" value="Sig_transdc_His_kin-like_C"/>
</dbReference>
<dbReference type="InterPro" id="IPR003661">
    <property type="entry name" value="HisK_dim/P_dom"/>
</dbReference>
<evidence type="ECO:0000256" key="10">
    <source>
        <dbReference type="ARBA" id="ARBA00023136"/>
    </source>
</evidence>
<dbReference type="KEGG" id="hbh:E4T21_14025"/>
<dbReference type="PANTHER" id="PTHR45436:SF5">
    <property type="entry name" value="SENSOR HISTIDINE KINASE TRCS"/>
    <property type="match status" value="1"/>
</dbReference>
<dbReference type="PANTHER" id="PTHR45436">
    <property type="entry name" value="SENSOR HISTIDINE KINASE YKOH"/>
    <property type="match status" value="1"/>
</dbReference>
<evidence type="ECO:0000256" key="4">
    <source>
        <dbReference type="ARBA" id="ARBA00022553"/>
    </source>
</evidence>
<evidence type="ECO:0000256" key="5">
    <source>
        <dbReference type="ARBA" id="ARBA00022679"/>
    </source>
</evidence>
<dbReference type="Gene3D" id="3.30.565.10">
    <property type="entry name" value="Histidine kinase-like ATPase, C-terminal domain"/>
    <property type="match status" value="1"/>
</dbReference>
<gene>
    <name evidence="15" type="ORF">E4T21_14025</name>
</gene>
<dbReference type="PROSITE" id="PS50885">
    <property type="entry name" value="HAMP"/>
    <property type="match status" value="1"/>
</dbReference>
<accession>A0A5C1NL70</accession>
<keyword evidence="7 15" id="KW-0418">Kinase</keyword>
<feature type="transmembrane region" description="Helical" evidence="12">
    <location>
        <begin position="15"/>
        <end position="37"/>
    </location>
</feature>
<proteinExistence type="predicted"/>
<feature type="domain" description="HAMP" evidence="14">
    <location>
        <begin position="182"/>
        <end position="233"/>
    </location>
</feature>
<evidence type="ECO:0000313" key="16">
    <source>
        <dbReference type="Proteomes" id="UP000324285"/>
    </source>
</evidence>
<keyword evidence="9" id="KW-0902">Two-component regulatory system</keyword>
<keyword evidence="10 12" id="KW-0472">Membrane</keyword>
<dbReference type="CDD" id="cd00082">
    <property type="entry name" value="HisKA"/>
    <property type="match status" value="1"/>
</dbReference>
<keyword evidence="8 12" id="KW-1133">Transmembrane helix</keyword>
<evidence type="ECO:0000313" key="15">
    <source>
        <dbReference type="EMBL" id="QEM82539.1"/>
    </source>
</evidence>
<comment type="catalytic activity">
    <reaction evidence="1">
        <text>ATP + protein L-histidine = ADP + protein N-phospho-L-histidine.</text>
        <dbReference type="EC" id="2.7.13.3"/>
    </reaction>
</comment>
<name>A0A5C1NL70_9GAMM</name>
<dbReference type="RefSeq" id="WP_149285663.1">
    <property type="nucleotide sequence ID" value="NZ_CP038437.2"/>
</dbReference>
<keyword evidence="5" id="KW-0808">Transferase</keyword>
<reference evidence="15" key="1">
    <citation type="submission" date="2021-02" db="EMBL/GenBank/DDBJ databases">
        <title>Strain Y2R2, a novel species of the genus Halomonas.</title>
        <authorList>
            <person name="Huang H."/>
        </authorList>
    </citation>
    <scope>NUCLEOTIDE SEQUENCE</scope>
    <source>
        <strain evidence="15">Y2R2</strain>
    </source>
</reference>
<evidence type="ECO:0000259" key="13">
    <source>
        <dbReference type="PROSITE" id="PS50109"/>
    </source>
</evidence>
<keyword evidence="11" id="KW-0175">Coiled coil</keyword>
<dbReference type="InterPro" id="IPR003660">
    <property type="entry name" value="HAMP_dom"/>
</dbReference>
<evidence type="ECO:0000256" key="11">
    <source>
        <dbReference type="SAM" id="Coils"/>
    </source>
</evidence>
<keyword evidence="4" id="KW-0597">Phosphoprotein</keyword>
<feature type="coiled-coil region" evidence="11">
    <location>
        <begin position="225"/>
        <end position="288"/>
    </location>
</feature>